<dbReference type="PANTHER" id="PTHR11706:SF33">
    <property type="entry name" value="NATURAL RESISTANCE-ASSOCIATED MACROPHAGE PROTEIN 2"/>
    <property type="match status" value="1"/>
</dbReference>
<evidence type="ECO:0000256" key="5">
    <source>
        <dbReference type="ARBA" id="ARBA00023136"/>
    </source>
</evidence>
<dbReference type="AlphaFoldDB" id="A0A419DFP0"/>
<dbReference type="InterPro" id="IPR001046">
    <property type="entry name" value="NRAMP_fam"/>
</dbReference>
<feature type="transmembrane region" description="Helical" evidence="6">
    <location>
        <begin position="388"/>
        <end position="407"/>
    </location>
</feature>
<evidence type="ECO:0000256" key="3">
    <source>
        <dbReference type="ARBA" id="ARBA00022692"/>
    </source>
</evidence>
<dbReference type="Proteomes" id="UP000285655">
    <property type="component" value="Unassembled WGS sequence"/>
</dbReference>
<keyword evidence="5 6" id="KW-0472">Membrane</keyword>
<feature type="transmembrane region" description="Helical" evidence="6">
    <location>
        <begin position="453"/>
        <end position="476"/>
    </location>
</feature>
<keyword evidence="4 6" id="KW-1133">Transmembrane helix</keyword>
<dbReference type="Pfam" id="PF01566">
    <property type="entry name" value="Nramp"/>
    <property type="match status" value="1"/>
</dbReference>
<name>A0A419DFP0_9BACT</name>
<proteinExistence type="predicted"/>
<evidence type="ECO:0000256" key="2">
    <source>
        <dbReference type="ARBA" id="ARBA00022448"/>
    </source>
</evidence>
<organism evidence="7 8">
    <name type="scientific">candidate division WS5 bacterium</name>
    <dbReference type="NCBI Taxonomy" id="2093353"/>
    <lineage>
        <taxon>Bacteria</taxon>
        <taxon>candidate division WS5</taxon>
    </lineage>
</organism>
<feature type="transmembrane region" description="Helical" evidence="6">
    <location>
        <begin position="240"/>
        <end position="259"/>
    </location>
</feature>
<sequence>MFGLYSLKALKKKHNISIRYARHLILNKHLEAVVKNGQVFVTEESLKKFLAKSKKERKEHQKSFVQKIGPGIITGAADDDPSGIGTYSTVGSRFGLGLSWMALYLLPMMTAVQETCARIGIVTGKGLAGSLKKKFGNPTVFILVFLLIVANTINIGADIGAVAASIRMITGINFYLAAILFTSIIILLEVFVKYHQYAKILRWLVLSLAAYLITGIIIQPDWGEVLRSLAVPKIEFNTEYILAIVAVLGTTISPYLFFWQSSQEVEEKKDDGTLSDHRSAIINEEIHEMRKDVVSGMSIANLVFLFIVITTAFVLFKNGITNIETAEQAASALEPFAGQFAAHIFTLGIIGTGILAIPVLAGASAYAISEVLKWREGLSLKFGRAHGFYGIIILSTFVGLLMNLIGINPITALYYAAVINGLVASVLLVFIFKIGSDKEIMGAHISPGWVKAFGTLAVVFMGISSLLLIITFILGIK</sequence>
<dbReference type="GO" id="GO:0034755">
    <property type="term" value="P:iron ion transmembrane transport"/>
    <property type="evidence" value="ECO:0007669"/>
    <property type="project" value="TreeGrafter"/>
</dbReference>
<comment type="subcellular location">
    <subcellularLocation>
        <location evidence="1">Membrane</location>
        <topology evidence="1">Multi-pass membrane protein</topology>
    </subcellularLocation>
</comment>
<feature type="transmembrane region" description="Helical" evidence="6">
    <location>
        <begin position="340"/>
        <end position="368"/>
    </location>
</feature>
<feature type="transmembrane region" description="Helical" evidence="6">
    <location>
        <begin position="172"/>
        <end position="191"/>
    </location>
</feature>
<gene>
    <name evidence="7" type="ORF">C4544_01290</name>
</gene>
<evidence type="ECO:0000313" key="8">
    <source>
        <dbReference type="Proteomes" id="UP000285655"/>
    </source>
</evidence>
<feature type="transmembrane region" description="Helical" evidence="6">
    <location>
        <begin position="140"/>
        <end position="166"/>
    </location>
</feature>
<dbReference type="PANTHER" id="PTHR11706">
    <property type="entry name" value="SOLUTE CARRIER PROTEIN FAMILY 11 MEMBER"/>
    <property type="match status" value="1"/>
</dbReference>
<protein>
    <submittedName>
        <fullName evidence="7">Divalent metal cation transporter</fullName>
    </submittedName>
</protein>
<reference evidence="7 8" key="1">
    <citation type="journal article" date="2017" name="ISME J.">
        <title>Energy and carbon metabolisms in a deep terrestrial subsurface fluid microbial community.</title>
        <authorList>
            <person name="Momper L."/>
            <person name="Jungbluth S.P."/>
            <person name="Lee M.D."/>
            <person name="Amend J.P."/>
        </authorList>
    </citation>
    <scope>NUCLEOTIDE SEQUENCE [LARGE SCALE GENOMIC DNA]</scope>
    <source>
        <strain evidence="7">SURF_29</strain>
    </source>
</reference>
<feature type="transmembrane region" description="Helical" evidence="6">
    <location>
        <begin position="203"/>
        <end position="220"/>
    </location>
</feature>
<evidence type="ECO:0000256" key="6">
    <source>
        <dbReference type="SAM" id="Phobius"/>
    </source>
</evidence>
<evidence type="ECO:0000256" key="1">
    <source>
        <dbReference type="ARBA" id="ARBA00004141"/>
    </source>
</evidence>
<dbReference type="EMBL" id="QZJW01000007">
    <property type="protein sequence ID" value="RJO61902.1"/>
    <property type="molecule type" value="Genomic_DNA"/>
</dbReference>
<feature type="transmembrane region" description="Helical" evidence="6">
    <location>
        <begin position="299"/>
        <end position="320"/>
    </location>
</feature>
<keyword evidence="2" id="KW-0813">Transport</keyword>
<evidence type="ECO:0000256" key="4">
    <source>
        <dbReference type="ARBA" id="ARBA00022989"/>
    </source>
</evidence>
<comment type="caution">
    <text evidence="7">The sequence shown here is derived from an EMBL/GenBank/DDBJ whole genome shotgun (WGS) entry which is preliminary data.</text>
</comment>
<feature type="transmembrane region" description="Helical" evidence="6">
    <location>
        <begin position="413"/>
        <end position="432"/>
    </location>
</feature>
<dbReference type="GO" id="GO:0015086">
    <property type="term" value="F:cadmium ion transmembrane transporter activity"/>
    <property type="evidence" value="ECO:0007669"/>
    <property type="project" value="TreeGrafter"/>
</dbReference>
<dbReference type="GO" id="GO:0005384">
    <property type="term" value="F:manganese ion transmembrane transporter activity"/>
    <property type="evidence" value="ECO:0007669"/>
    <property type="project" value="TreeGrafter"/>
</dbReference>
<dbReference type="GO" id="GO:0005886">
    <property type="term" value="C:plasma membrane"/>
    <property type="evidence" value="ECO:0007669"/>
    <property type="project" value="TreeGrafter"/>
</dbReference>
<accession>A0A419DFP0</accession>
<keyword evidence="3 6" id="KW-0812">Transmembrane</keyword>
<evidence type="ECO:0000313" key="7">
    <source>
        <dbReference type="EMBL" id="RJO61902.1"/>
    </source>
</evidence>